<dbReference type="PhylomeDB" id="A7S315"/>
<keyword evidence="2" id="KW-0325">Glycoprotein</keyword>
<evidence type="ECO:0000259" key="4">
    <source>
        <dbReference type="SMART" id="SM00602"/>
    </source>
</evidence>
<dbReference type="HOGENOM" id="CLU_373981_0_0_1"/>
<evidence type="ECO:0000313" key="6">
    <source>
        <dbReference type="Proteomes" id="UP000001593"/>
    </source>
</evidence>
<dbReference type="GO" id="GO:0016020">
    <property type="term" value="C:membrane"/>
    <property type="evidence" value="ECO:0000318"/>
    <property type="project" value="GO_Central"/>
</dbReference>
<dbReference type="InterPro" id="IPR050310">
    <property type="entry name" value="VPS10-sortilin"/>
</dbReference>
<dbReference type="Proteomes" id="UP000001593">
    <property type="component" value="Unassembled WGS sequence"/>
</dbReference>
<dbReference type="Pfam" id="PF15901">
    <property type="entry name" value="Sortilin_C"/>
    <property type="match status" value="1"/>
</dbReference>
<keyword evidence="1" id="KW-0677">Repeat</keyword>
<dbReference type="SMART" id="SM00602">
    <property type="entry name" value="VPS10"/>
    <property type="match status" value="1"/>
</dbReference>
<name>A7S315_NEMVE</name>
<gene>
    <name evidence="5" type="ORF">NEMVEDRAFT_v1g242499</name>
</gene>
<keyword evidence="6" id="KW-1185">Reference proteome</keyword>
<feature type="domain" description="VPS10" evidence="4">
    <location>
        <begin position="142"/>
        <end position="601"/>
    </location>
</feature>
<accession>A7S315</accession>
<evidence type="ECO:0000313" key="5">
    <source>
        <dbReference type="EMBL" id="EDO41879.1"/>
    </source>
</evidence>
<dbReference type="AlphaFoldDB" id="A7S315"/>
<dbReference type="PANTHER" id="PTHR12106:SF27">
    <property type="entry name" value="SORTILIN-RELATED RECEPTOR"/>
    <property type="match status" value="1"/>
</dbReference>
<dbReference type="EMBL" id="DS469571">
    <property type="protein sequence ID" value="EDO41879.1"/>
    <property type="molecule type" value="Genomic_DNA"/>
</dbReference>
<evidence type="ECO:0000256" key="3">
    <source>
        <dbReference type="SAM" id="MobiDB-lite"/>
    </source>
</evidence>
<reference evidence="5 6" key="1">
    <citation type="journal article" date="2007" name="Science">
        <title>Sea anemone genome reveals ancestral eumetazoan gene repertoire and genomic organization.</title>
        <authorList>
            <person name="Putnam N.H."/>
            <person name="Srivastava M."/>
            <person name="Hellsten U."/>
            <person name="Dirks B."/>
            <person name="Chapman J."/>
            <person name="Salamov A."/>
            <person name="Terry A."/>
            <person name="Shapiro H."/>
            <person name="Lindquist E."/>
            <person name="Kapitonov V.V."/>
            <person name="Jurka J."/>
            <person name="Genikhovich G."/>
            <person name="Grigoriev I.V."/>
            <person name="Lucas S.M."/>
            <person name="Steele R.E."/>
            <person name="Finnerty J.R."/>
            <person name="Technau U."/>
            <person name="Martindale M.Q."/>
            <person name="Rokhsar D.S."/>
        </authorList>
    </citation>
    <scope>NUCLEOTIDE SEQUENCE [LARGE SCALE GENOMIC DNA]</scope>
    <source>
        <strain evidence="6">CH2 X CH6</strain>
    </source>
</reference>
<dbReference type="PANTHER" id="PTHR12106">
    <property type="entry name" value="SORTILIN RELATED"/>
    <property type="match status" value="1"/>
</dbReference>
<dbReference type="InterPro" id="IPR006581">
    <property type="entry name" value="VPS10"/>
</dbReference>
<proteinExistence type="predicted"/>
<dbReference type="eggNOG" id="KOG3511">
    <property type="taxonomic scope" value="Eukaryota"/>
</dbReference>
<dbReference type="InterPro" id="IPR031777">
    <property type="entry name" value="Sortilin_C"/>
</dbReference>
<evidence type="ECO:0000256" key="1">
    <source>
        <dbReference type="ARBA" id="ARBA00022737"/>
    </source>
</evidence>
<organism evidence="5 6">
    <name type="scientific">Nematostella vectensis</name>
    <name type="common">Starlet sea anemone</name>
    <dbReference type="NCBI Taxonomy" id="45351"/>
    <lineage>
        <taxon>Eukaryota</taxon>
        <taxon>Metazoa</taxon>
        <taxon>Cnidaria</taxon>
        <taxon>Anthozoa</taxon>
        <taxon>Hexacorallia</taxon>
        <taxon>Actiniaria</taxon>
        <taxon>Edwardsiidae</taxon>
        <taxon>Nematostella</taxon>
    </lineage>
</organism>
<feature type="region of interest" description="Disordered" evidence="3">
    <location>
        <begin position="659"/>
        <end position="743"/>
    </location>
</feature>
<sequence length="743" mass="84793">MDVLPRQFAGLAIFLVFVSVNSYRFSIPTNLFTQGPVDSSLEPEGLREIRALSLDEETDEHDEERKLHQRFRRASVQPSEPIIIEVNGILNHEGTLGFWIIVKIAYLLTYSVFSYFQSDLKGETRNIFYMYWPGNAAQDKNILLLAKNEQGPPKPIIYLSTNFGKNWTNINSRLQLKNRRSQGSVDQIYVSKLNPRLCLLADATNKHLFLARDFQNFVAIQLSWTPSFLSFHPTKAEIIAGYDKLTKKLYLSRDQGVSFTEIQDSLKAFWWGVPDVDEYSIMFFEVYKSQAKDSQSTAYKYDFLTVNRIKLLDYVDEFEVMQKYCFATLTKTEGDKKSTEFLVSYKRGNFKPTKFPVKEHSRMLADRSTLCPWREYFITTRTLMSPPLGLAFMFAAYELVIRKRLSDLAFRESPVYSLCTGSCYGSGYSTNGGNNWTSIPFTSPQNKVLVEDIMTQAEEKLPIFILYGSTIKDNKKQWKLFHINLTSVLGSPCQASDMQLWVPSDDRAGLERCILGEQVEYKIRNWTKTCLMGKDYEAGKVVKSCTCRRVDFECPQNKVLVEDIMTQAEEKLPIFILYGSTIKDNKKQWKLFHINLTSVLDPEKIVHIAEENGAKIGEPTQASIDVQLMLDAMRQGFERISKTLVSSSSDTANAISEAFDSLEGEPEVGYEDESYHGTENHEGENPPSKKRCTESATHDESSQAEKSPDFDSLLEKKTPASNEGERDVLKELKKRPPKGGNKS</sequence>
<feature type="compositionally biased region" description="Basic and acidic residues" evidence="3">
    <location>
        <begin position="673"/>
        <end position="684"/>
    </location>
</feature>
<dbReference type="SUPFAM" id="SSF110296">
    <property type="entry name" value="Oligoxyloglucan reducing end-specific cellobiohydrolase"/>
    <property type="match status" value="1"/>
</dbReference>
<dbReference type="STRING" id="45351.A7S315"/>
<dbReference type="Pfam" id="PF15902">
    <property type="entry name" value="Sortilin-Vps10"/>
    <property type="match status" value="1"/>
</dbReference>
<dbReference type="GO" id="GO:0006892">
    <property type="term" value="P:post-Golgi vesicle-mediated transport"/>
    <property type="evidence" value="ECO:0000318"/>
    <property type="project" value="GO_Central"/>
</dbReference>
<protein>
    <recommendedName>
        <fullName evidence="4">VPS10 domain-containing protein</fullName>
    </recommendedName>
</protein>
<dbReference type="Gene3D" id="2.10.70.80">
    <property type="match status" value="1"/>
</dbReference>
<feature type="compositionally biased region" description="Acidic residues" evidence="3">
    <location>
        <begin position="660"/>
        <end position="672"/>
    </location>
</feature>
<dbReference type="InParanoid" id="A7S315"/>
<dbReference type="GO" id="GO:0005794">
    <property type="term" value="C:Golgi apparatus"/>
    <property type="evidence" value="ECO:0000318"/>
    <property type="project" value="GO_Central"/>
</dbReference>
<evidence type="ECO:0000256" key="2">
    <source>
        <dbReference type="ARBA" id="ARBA00023180"/>
    </source>
</evidence>
<feature type="compositionally biased region" description="Basic and acidic residues" evidence="3">
    <location>
        <begin position="691"/>
        <end position="731"/>
    </location>
</feature>
<dbReference type="InterPro" id="IPR031778">
    <property type="entry name" value="Sortilin_N"/>
</dbReference>